<dbReference type="OrthoDB" id="2014058at2759"/>
<dbReference type="InterPro" id="IPR008699">
    <property type="entry name" value="NDUFB8"/>
</dbReference>
<evidence type="ECO:0000313" key="1">
    <source>
        <dbReference type="EMBL" id="KAG9464546.1"/>
    </source>
</evidence>
<dbReference type="PANTHER" id="PTHR12840">
    <property type="entry name" value="NADH-UBIQUINONE OXIDOREDUCTASE ASHI SUBUNIT"/>
    <property type="match status" value="1"/>
</dbReference>
<dbReference type="EMBL" id="WNTK01004270">
    <property type="protein sequence ID" value="KAG9464546.1"/>
    <property type="molecule type" value="Genomic_DNA"/>
</dbReference>
<dbReference type="Pfam" id="PF05821">
    <property type="entry name" value="NDUF_B8"/>
    <property type="match status" value="1"/>
</dbReference>
<comment type="caution">
    <text evidence="1">The sequence shown here is derived from an EMBL/GenBank/DDBJ whole genome shotgun (WGS) entry which is preliminary data.</text>
</comment>
<organism evidence="1 2">
    <name type="scientific">Eleutherodactylus coqui</name>
    <name type="common">Puerto Rican coqui</name>
    <dbReference type="NCBI Taxonomy" id="57060"/>
    <lineage>
        <taxon>Eukaryota</taxon>
        <taxon>Metazoa</taxon>
        <taxon>Chordata</taxon>
        <taxon>Craniata</taxon>
        <taxon>Vertebrata</taxon>
        <taxon>Euteleostomi</taxon>
        <taxon>Amphibia</taxon>
        <taxon>Batrachia</taxon>
        <taxon>Anura</taxon>
        <taxon>Neobatrachia</taxon>
        <taxon>Hyloidea</taxon>
        <taxon>Eleutherodactylidae</taxon>
        <taxon>Eleutherodactylinae</taxon>
        <taxon>Eleutherodactylus</taxon>
        <taxon>Eleutherodactylus</taxon>
    </lineage>
</organism>
<name>A0A8J6ECG0_ELECQ</name>
<keyword evidence="2" id="KW-1185">Reference proteome</keyword>
<proteinExistence type="predicted"/>
<dbReference type="PANTHER" id="PTHR12840:SF1">
    <property type="entry name" value="NADH DEHYDROGENASE [UBIQUINONE] 1 BETA SUBCOMPLEX SUBUNIT 8, MITOCHONDRIAL"/>
    <property type="match status" value="1"/>
</dbReference>
<dbReference type="Proteomes" id="UP000770717">
    <property type="component" value="Unassembled WGS sequence"/>
</dbReference>
<protein>
    <submittedName>
        <fullName evidence="1">Uncharacterized protein</fullName>
    </submittedName>
</protein>
<gene>
    <name evidence="1" type="ORF">GDO78_019774</name>
</gene>
<evidence type="ECO:0000313" key="2">
    <source>
        <dbReference type="Proteomes" id="UP000770717"/>
    </source>
</evidence>
<dbReference type="GO" id="GO:0005739">
    <property type="term" value="C:mitochondrion"/>
    <property type="evidence" value="ECO:0007669"/>
    <property type="project" value="InterPro"/>
</dbReference>
<dbReference type="AlphaFoldDB" id="A0A8J6ECG0"/>
<accession>A0A8J6ECG0</accession>
<reference evidence="1" key="1">
    <citation type="thesis" date="2020" institute="ProQuest LLC" country="789 East Eisenhower Parkway, Ann Arbor, MI, USA">
        <title>Comparative Genomics and Chromosome Evolution.</title>
        <authorList>
            <person name="Mudd A.B."/>
        </authorList>
    </citation>
    <scope>NUCLEOTIDE SEQUENCE</scope>
    <source>
        <strain evidence="1">HN-11 Male</strain>
        <tissue evidence="1">Kidney and liver</tissue>
    </source>
</reference>
<sequence>MAARSLRSSSLSEKNCPLAASVVSVLRSGSLQTVNMAALRAGLLAVVTRKAALASVAGRGAGRFLQCCSVRAASDLPKDLLPGPYPKTKAERAAAAKKYNMILEDYKPYPDNGQG</sequence>